<accession>A0ABT9W6H4</accession>
<gene>
    <name evidence="1" type="ORF">J2S11_004412</name>
</gene>
<protein>
    <recommendedName>
        <fullName evidence="3">DUF3168 domain-containing protein</fullName>
    </recommendedName>
</protein>
<dbReference type="RefSeq" id="WP_307398189.1">
    <property type="nucleotide sequence ID" value="NZ_BAAADK010000012.1"/>
</dbReference>
<dbReference type="Pfam" id="PF11367">
    <property type="entry name" value="Tail_completion_gp17"/>
    <property type="match status" value="1"/>
</dbReference>
<proteinExistence type="predicted"/>
<name>A0ABT9W6H4_9BACI</name>
<dbReference type="EMBL" id="JAUSTY010000032">
    <property type="protein sequence ID" value="MDQ0168450.1"/>
    <property type="molecule type" value="Genomic_DNA"/>
</dbReference>
<sequence length="135" mass="15049">MSALIEIQQALLQACRADGDLMVKVSGVFDHTPIDSSLPYIVIGEATETPLNTFEQQSLEVQSTIRIYSGEQGYSEAYDILQSLTNGLRHIDLPMQHFELVSLDYQSGAAVVEDATEEADNRQVQAIYRMIVQRV</sequence>
<keyword evidence="2" id="KW-1185">Reference proteome</keyword>
<evidence type="ECO:0008006" key="3">
    <source>
        <dbReference type="Google" id="ProtNLM"/>
    </source>
</evidence>
<reference evidence="1 2" key="1">
    <citation type="submission" date="2023-07" db="EMBL/GenBank/DDBJ databases">
        <title>Genomic Encyclopedia of Type Strains, Phase IV (KMG-IV): sequencing the most valuable type-strain genomes for metagenomic binning, comparative biology and taxonomic classification.</title>
        <authorList>
            <person name="Goeker M."/>
        </authorList>
    </citation>
    <scope>NUCLEOTIDE SEQUENCE [LARGE SCALE GENOMIC DNA]</scope>
    <source>
        <strain evidence="1 2">DSM 12751</strain>
    </source>
</reference>
<dbReference type="Gene3D" id="3.30.2000.30">
    <property type="match status" value="1"/>
</dbReference>
<dbReference type="Proteomes" id="UP001235840">
    <property type="component" value="Unassembled WGS sequence"/>
</dbReference>
<dbReference type="InterPro" id="IPR053745">
    <property type="entry name" value="Viral_Tail_Comp_sf"/>
</dbReference>
<dbReference type="InterPro" id="IPR021508">
    <property type="entry name" value="Gp17-like"/>
</dbReference>
<organism evidence="1 2">
    <name type="scientific">Caldalkalibacillus horti</name>
    <dbReference type="NCBI Taxonomy" id="77523"/>
    <lineage>
        <taxon>Bacteria</taxon>
        <taxon>Bacillati</taxon>
        <taxon>Bacillota</taxon>
        <taxon>Bacilli</taxon>
        <taxon>Bacillales</taxon>
        <taxon>Bacillaceae</taxon>
        <taxon>Caldalkalibacillus</taxon>
    </lineage>
</organism>
<evidence type="ECO:0000313" key="2">
    <source>
        <dbReference type="Proteomes" id="UP001235840"/>
    </source>
</evidence>
<evidence type="ECO:0000313" key="1">
    <source>
        <dbReference type="EMBL" id="MDQ0168450.1"/>
    </source>
</evidence>
<comment type="caution">
    <text evidence="1">The sequence shown here is derived from an EMBL/GenBank/DDBJ whole genome shotgun (WGS) entry which is preliminary data.</text>
</comment>